<name>A0ABD4BBV2_PSESH</name>
<organism evidence="1 2">
    <name type="scientific">Pseudomonas savastanoi pv. phaseolicola</name>
    <name type="common">Pseudomonas syringae pv. phaseolicola</name>
    <dbReference type="NCBI Taxonomy" id="319"/>
    <lineage>
        <taxon>Bacteria</taxon>
        <taxon>Pseudomonadati</taxon>
        <taxon>Pseudomonadota</taxon>
        <taxon>Gammaproteobacteria</taxon>
        <taxon>Pseudomonadales</taxon>
        <taxon>Pseudomonadaceae</taxon>
        <taxon>Pseudomonas</taxon>
    </lineage>
</organism>
<dbReference type="AlphaFoldDB" id="A0ABD4BBV2"/>
<sequence>MTRTQKNQRTQRPRSDLYKCSPASSVFHLSASALRCFYRARSLAETF</sequence>
<dbReference type="Proteomes" id="UP000050396">
    <property type="component" value="Unassembled WGS sequence"/>
</dbReference>
<reference evidence="1 2" key="1">
    <citation type="submission" date="2015-09" db="EMBL/GenBank/DDBJ databases">
        <title>Genome announcement of multiple Pseudomonas syringae strains.</title>
        <authorList>
            <person name="Thakur S."/>
            <person name="Wang P.W."/>
            <person name="Gong Y."/>
            <person name="Weir B.S."/>
            <person name="Guttman D.S."/>
        </authorList>
    </citation>
    <scope>NUCLEOTIDE SEQUENCE [LARGE SCALE GENOMIC DNA]</scope>
    <source>
        <strain evidence="1 2">ICMP2740</strain>
    </source>
</reference>
<protein>
    <submittedName>
        <fullName evidence="1">Uncharacterized protein</fullName>
    </submittedName>
</protein>
<evidence type="ECO:0000313" key="2">
    <source>
        <dbReference type="Proteomes" id="UP000050396"/>
    </source>
</evidence>
<comment type="caution">
    <text evidence="1">The sequence shown here is derived from an EMBL/GenBank/DDBJ whole genome shotgun (WGS) entry which is preliminary data.</text>
</comment>
<dbReference type="EMBL" id="LJQZ01000218">
    <property type="protein sequence ID" value="KPY13240.1"/>
    <property type="molecule type" value="Genomic_DNA"/>
</dbReference>
<accession>A0ABD4BBV2</accession>
<evidence type="ECO:0000313" key="1">
    <source>
        <dbReference type="EMBL" id="KPY13240.1"/>
    </source>
</evidence>
<gene>
    <name evidence="1" type="ORF">ALO55_01690</name>
</gene>
<proteinExistence type="predicted"/>